<feature type="transmembrane region" description="Helical" evidence="1">
    <location>
        <begin position="20"/>
        <end position="48"/>
    </location>
</feature>
<gene>
    <name evidence="2" type="ORF">K875_01968</name>
</gene>
<comment type="caution">
    <text evidence="2">The sequence shown here is derived from an EMBL/GenBank/DDBJ whole genome shotgun (WGS) entry which is preliminary data.</text>
</comment>
<accession>A0A051U693</accession>
<dbReference type="AlphaFoldDB" id="A0A051U693"/>
<evidence type="ECO:0000256" key="1">
    <source>
        <dbReference type="SAM" id="Phobius"/>
    </source>
</evidence>
<reference evidence="2 3" key="1">
    <citation type="submission" date="2014-04" db="EMBL/GenBank/DDBJ databases">
        <title>The Genome Sequence of Mycobacterium tuberculosis TKK-01-0051.</title>
        <authorList>
            <consortium name="The Broad Institute Genomics Platform"/>
            <consortium name="The Broad Institute Genome Sequencing Center for Infectious Disease"/>
            <person name="Earl A.M."/>
            <person name="Cohen K."/>
            <person name="Pym A."/>
            <person name="Bishai W."/>
            <person name="Maharaj K."/>
            <person name="Desjardins C."/>
            <person name="Abeel T."/>
            <person name="Young S."/>
            <person name="Zeng Q."/>
            <person name="Gargeya S."/>
            <person name="Abouelleil A."/>
            <person name="Alvarado L."/>
            <person name="Chapman S.B."/>
            <person name="Gainer-Dewar J."/>
            <person name="Goldberg J."/>
            <person name="Griggs A."/>
            <person name="Gujja S."/>
            <person name="Hansen M."/>
            <person name="Howarth C."/>
            <person name="Imamovic A."/>
            <person name="Larimer J."/>
            <person name="Murphy C."/>
            <person name="Naylor J."/>
            <person name="Pearson M."/>
            <person name="Poon T.W."/>
            <person name="Priest M."/>
            <person name="Roberts A."/>
            <person name="Saif S."/>
            <person name="Shea T."/>
            <person name="Sykes S."/>
            <person name="Wortman J."/>
            <person name="Nusbaum C."/>
            <person name="Birren B."/>
        </authorList>
    </citation>
    <scope>NUCLEOTIDE SEQUENCE [LARGE SCALE GENOMIC DNA]</scope>
    <source>
        <strain evidence="2 3">TKK-01-0051</strain>
    </source>
</reference>
<protein>
    <recommendedName>
        <fullName evidence="4">DUF4190 domain-containing protein</fullName>
    </recommendedName>
</protein>
<feature type="transmembrane region" description="Helical" evidence="1">
    <location>
        <begin position="60"/>
        <end position="78"/>
    </location>
</feature>
<dbReference type="RefSeq" id="WP_044484829.1">
    <property type="nucleotide sequence ID" value="NZ_KK328284.1"/>
</dbReference>
<sequence>MILDPPMVYSVSERPKNPWAVAAFALSLVSWIGFPIPIISIGLACIGLREMEQRGESGRALAQFARAFAILVTVAIAVRGGHTDWLSMARW</sequence>
<keyword evidence="1" id="KW-0472">Membrane</keyword>
<keyword evidence="3" id="KW-1185">Reference proteome</keyword>
<evidence type="ECO:0008006" key="4">
    <source>
        <dbReference type="Google" id="ProtNLM"/>
    </source>
</evidence>
<dbReference type="EMBL" id="JLXW01000005">
    <property type="protein sequence ID" value="KBZ64580.1"/>
    <property type="molecule type" value="Genomic_DNA"/>
</dbReference>
<keyword evidence="1" id="KW-0812">Transmembrane</keyword>
<name>A0A051U693_9MYCO</name>
<dbReference type="HOGENOM" id="CLU_2423791_0_0_11"/>
<organism evidence="2 3">
    <name type="scientific">Mycobacterium [tuberculosis] TKK-01-0051</name>
    <dbReference type="NCBI Taxonomy" id="1324261"/>
    <lineage>
        <taxon>Bacteria</taxon>
        <taxon>Bacillati</taxon>
        <taxon>Actinomycetota</taxon>
        <taxon>Actinomycetes</taxon>
        <taxon>Mycobacteriales</taxon>
        <taxon>Mycobacteriaceae</taxon>
        <taxon>Mycobacterium</taxon>
        <taxon>Mycobacterium avium complex (MAC)</taxon>
    </lineage>
</organism>
<keyword evidence="1" id="KW-1133">Transmembrane helix</keyword>
<dbReference type="Proteomes" id="UP000025947">
    <property type="component" value="Unassembled WGS sequence"/>
</dbReference>
<evidence type="ECO:0000313" key="3">
    <source>
        <dbReference type="Proteomes" id="UP000025947"/>
    </source>
</evidence>
<dbReference type="PATRIC" id="fig|1324261.3.peg.1981"/>
<proteinExistence type="predicted"/>
<evidence type="ECO:0000313" key="2">
    <source>
        <dbReference type="EMBL" id="KBZ64580.1"/>
    </source>
</evidence>